<dbReference type="EnsemblPlants" id="AVESA.00010b.r2.6CG1144500.1">
    <property type="protein sequence ID" value="AVESA.00010b.r2.6CG1144500.1.CDS.1"/>
    <property type="gene ID" value="AVESA.00010b.r2.6CG1144500"/>
</dbReference>
<name>A0ACD5ZCI3_AVESA</name>
<sequence>MGEGNAAQAARSSSSRSCRRGPGGGCGLALGRLVRRLRRRSKMLCTAARPAPAAASRYCHQYDPLSYARNFDGTGLHDADDVSATLTTTTPSRRVSCSPPLTPGDSSSRHARH</sequence>
<evidence type="ECO:0000313" key="1">
    <source>
        <dbReference type="EnsemblPlants" id="AVESA.00010b.r2.6CG1144500.1.CDS.1"/>
    </source>
</evidence>
<protein>
    <submittedName>
        <fullName evidence="1">Uncharacterized protein</fullName>
    </submittedName>
</protein>
<dbReference type="Proteomes" id="UP001732700">
    <property type="component" value="Chromosome 6C"/>
</dbReference>
<organism evidence="1 2">
    <name type="scientific">Avena sativa</name>
    <name type="common">Oat</name>
    <dbReference type="NCBI Taxonomy" id="4498"/>
    <lineage>
        <taxon>Eukaryota</taxon>
        <taxon>Viridiplantae</taxon>
        <taxon>Streptophyta</taxon>
        <taxon>Embryophyta</taxon>
        <taxon>Tracheophyta</taxon>
        <taxon>Spermatophyta</taxon>
        <taxon>Magnoliopsida</taxon>
        <taxon>Liliopsida</taxon>
        <taxon>Poales</taxon>
        <taxon>Poaceae</taxon>
        <taxon>BOP clade</taxon>
        <taxon>Pooideae</taxon>
        <taxon>Poodae</taxon>
        <taxon>Poeae</taxon>
        <taxon>Poeae Chloroplast Group 1 (Aveneae type)</taxon>
        <taxon>Aveninae</taxon>
        <taxon>Avena</taxon>
    </lineage>
</organism>
<reference evidence="1" key="2">
    <citation type="submission" date="2025-09" db="UniProtKB">
        <authorList>
            <consortium name="EnsemblPlants"/>
        </authorList>
    </citation>
    <scope>IDENTIFICATION</scope>
</reference>
<keyword evidence="2" id="KW-1185">Reference proteome</keyword>
<reference evidence="1" key="1">
    <citation type="submission" date="2021-05" db="EMBL/GenBank/DDBJ databases">
        <authorList>
            <person name="Scholz U."/>
            <person name="Mascher M."/>
            <person name="Fiebig A."/>
        </authorList>
    </citation>
    <scope>NUCLEOTIDE SEQUENCE [LARGE SCALE GENOMIC DNA]</scope>
</reference>
<proteinExistence type="predicted"/>
<accession>A0ACD5ZCI3</accession>
<evidence type="ECO:0000313" key="2">
    <source>
        <dbReference type="Proteomes" id="UP001732700"/>
    </source>
</evidence>